<accession>A0A5J9U1P8</accession>
<dbReference type="Proteomes" id="UP000324897">
    <property type="component" value="Chromosome 7"/>
</dbReference>
<sequence>MATASKAKVDSIITRRVEYLKRHLPYLKEISGRAGICKLIIPEMYLAEISALQLSKRAQEKAVEEELIPSQSDVDTRKKVERWCERVSRIWQEEACDAIDGSHKSHYDSGGFARQSGLQTGHFDLHSSMDL</sequence>
<name>A0A5J9U1P8_9POAL</name>
<dbReference type="Gramene" id="TVU17576">
    <property type="protein sequence ID" value="TVU17576"/>
    <property type="gene ID" value="EJB05_33620"/>
</dbReference>
<feature type="non-terminal residue" evidence="1">
    <location>
        <position position="1"/>
    </location>
</feature>
<keyword evidence="2" id="KW-1185">Reference proteome</keyword>
<gene>
    <name evidence="1" type="ORF">EJB05_33620</name>
</gene>
<reference evidence="1 2" key="1">
    <citation type="journal article" date="2019" name="Sci. Rep.">
        <title>A high-quality genome of Eragrostis curvula grass provides insights into Poaceae evolution and supports new strategies to enhance forage quality.</title>
        <authorList>
            <person name="Carballo J."/>
            <person name="Santos B.A.C.M."/>
            <person name="Zappacosta D."/>
            <person name="Garbus I."/>
            <person name="Selva J.P."/>
            <person name="Gallo C.A."/>
            <person name="Diaz A."/>
            <person name="Albertini E."/>
            <person name="Caccamo M."/>
            <person name="Echenique V."/>
        </authorList>
    </citation>
    <scope>NUCLEOTIDE SEQUENCE [LARGE SCALE GENOMIC DNA]</scope>
    <source>
        <strain evidence="2">cv. Victoria</strain>
        <tissue evidence="1">Leaf</tissue>
    </source>
</reference>
<evidence type="ECO:0000313" key="2">
    <source>
        <dbReference type="Proteomes" id="UP000324897"/>
    </source>
</evidence>
<evidence type="ECO:0000313" key="1">
    <source>
        <dbReference type="EMBL" id="TVU17576.1"/>
    </source>
</evidence>
<protein>
    <submittedName>
        <fullName evidence="1">Uncharacterized protein</fullName>
    </submittedName>
</protein>
<dbReference type="AlphaFoldDB" id="A0A5J9U1P8"/>
<proteinExistence type="predicted"/>
<organism evidence="1 2">
    <name type="scientific">Eragrostis curvula</name>
    <name type="common">weeping love grass</name>
    <dbReference type="NCBI Taxonomy" id="38414"/>
    <lineage>
        <taxon>Eukaryota</taxon>
        <taxon>Viridiplantae</taxon>
        <taxon>Streptophyta</taxon>
        <taxon>Embryophyta</taxon>
        <taxon>Tracheophyta</taxon>
        <taxon>Spermatophyta</taxon>
        <taxon>Magnoliopsida</taxon>
        <taxon>Liliopsida</taxon>
        <taxon>Poales</taxon>
        <taxon>Poaceae</taxon>
        <taxon>PACMAD clade</taxon>
        <taxon>Chloridoideae</taxon>
        <taxon>Eragrostideae</taxon>
        <taxon>Eragrostidinae</taxon>
        <taxon>Eragrostis</taxon>
    </lineage>
</organism>
<comment type="caution">
    <text evidence="1">The sequence shown here is derived from an EMBL/GenBank/DDBJ whole genome shotgun (WGS) entry which is preliminary data.</text>
</comment>
<dbReference type="EMBL" id="RWGY01000029">
    <property type="protein sequence ID" value="TVU17576.1"/>
    <property type="molecule type" value="Genomic_DNA"/>
</dbReference>